<gene>
    <name evidence="2" type="ORF">MEI_01254</name>
</gene>
<dbReference type="SUPFAM" id="SSF103515">
    <property type="entry name" value="Autotransporter"/>
    <property type="match status" value="1"/>
</dbReference>
<accession>A0ABN0GNQ6</accession>
<dbReference type="Pfam" id="PF18883">
    <property type="entry name" value="AC_1"/>
    <property type="match status" value="1"/>
</dbReference>
<proteinExistence type="predicted"/>
<name>A0ABN0GNQ6_BARVI</name>
<dbReference type="Gene3D" id="2.160.20.20">
    <property type="match status" value="1"/>
</dbReference>
<protein>
    <submittedName>
        <fullName evidence="2">Outer membrane autotransporter barrel domain-containing protein</fullName>
    </submittedName>
</protein>
<dbReference type="InterPro" id="IPR036709">
    <property type="entry name" value="Autotransporte_beta_dom_sf"/>
</dbReference>
<dbReference type="SUPFAM" id="SSF51126">
    <property type="entry name" value="Pectin lyase-like"/>
    <property type="match status" value="1"/>
</dbReference>
<dbReference type="SMART" id="SM00869">
    <property type="entry name" value="Autotransporter"/>
    <property type="match status" value="1"/>
</dbReference>
<dbReference type="NCBIfam" id="TIGR01414">
    <property type="entry name" value="autotrans_barl"/>
    <property type="match status" value="1"/>
</dbReference>
<dbReference type="InterPro" id="IPR011050">
    <property type="entry name" value="Pectin_lyase_fold/virulence"/>
</dbReference>
<comment type="caution">
    <text evidence="2">The sequence shown here is derived from an EMBL/GenBank/DDBJ whole genome shotgun (WGS) entry which is preliminary data.</text>
</comment>
<dbReference type="Pfam" id="PF03797">
    <property type="entry name" value="Autotransporter"/>
    <property type="match status" value="1"/>
</dbReference>
<dbReference type="Proteomes" id="UP000008948">
    <property type="component" value="Unassembled WGS sequence"/>
</dbReference>
<feature type="domain" description="Autotransporter" evidence="1">
    <location>
        <begin position="629"/>
        <end position="906"/>
    </location>
</feature>
<dbReference type="InterPro" id="IPR005546">
    <property type="entry name" value="Autotransporte_beta"/>
</dbReference>
<sequence>MLIKVSKNRLYSCVFIGTVFSFLSNIENAEARSRSSVLLSCDESKLPYRCSDGTEHIIADKAYQFMMPSEEKNGDDNSFLSSAAIVAQQQNTIIRAMRVKVETTNNIEDSYGVVASQSGKVILSDSTLKVFSTGLKAESGTIEINRGSVEVTQLGVHADKQGASVILTDTKIKVESQDSDQEAALFSGVDASIKMSGGAIDVTDAAAAYVGIRGQVTLDGVAITSKGKKINEEDSDIHAVLNVNQNGSLSLKNSNVVASDVRGLWIGLDVNTQSNAGEEGPLLVSRINIENSKITLTGNKHGLHFDMDKGDNDYQQGMVFLKKTTFEVPDGTAIHSHKSSGYIGVTEGTKISGDLLLTAEKRSSMAVLVESSSLIGGTRVADDSTAELYLTGDSKWLLTKRKAINLQDSNRVISSLSFVKLSDSTIAFDLPTDGEYQTLRIGNGKEEVYSAQGNAHLYLNTSLNSDGSLNDQKTDRLLIHGDVSGKTTVHVQFILGNQGKAADNENTHSISLIQVSGKTEEDSFQLSSPYITWGGLPYQYYLHAYGPSSSLGNARTAQRLVKGDADFWDFRLEAKYIQPHFVSKIRDVVPQVSTYLLLPSALFHTGLMDISNQSKRLEIMRSSSNASLESDKALALSVRGYGGSYHYISDLSRLEYGYGGDLDYHAIEAGISLKPIENAYSTTSFGIMGTYGKMSLHPRDVKQSQKSPFHKWLMTAYGSVEYDTGFYVDGLLSYGLFKGDVLTSTRGKTATLKGNPLNVSLSAGKAFIAGYKDLVFDPQVQLIYQHLRFDNVRDVDNFDIEIGKSSQWMMRIGGRLTKTLATSKEDRSISFYGKLHFAHSFEKKQSVHFKDAFQLGAFGSSLETGLGIHSQLSSQITLHSDLIYQHKLTKAGFSGIRFSGGVRYRF</sequence>
<dbReference type="InterPro" id="IPR006315">
    <property type="entry name" value="OM_autotransptr_brl_dom"/>
</dbReference>
<dbReference type="EMBL" id="AIMH01000035">
    <property type="protein sequence ID" value="EJF97560.1"/>
    <property type="molecule type" value="Genomic_DNA"/>
</dbReference>
<keyword evidence="3" id="KW-1185">Reference proteome</keyword>
<dbReference type="InterPro" id="IPR043990">
    <property type="entry name" value="AC_1"/>
</dbReference>
<dbReference type="RefSeq" id="WP_004866888.1">
    <property type="nucleotide sequence ID" value="NZ_JH725045.1"/>
</dbReference>
<dbReference type="PROSITE" id="PS51208">
    <property type="entry name" value="AUTOTRANSPORTER"/>
    <property type="match status" value="1"/>
</dbReference>
<evidence type="ECO:0000313" key="2">
    <source>
        <dbReference type="EMBL" id="EJF97560.1"/>
    </source>
</evidence>
<reference evidence="2 3" key="1">
    <citation type="submission" date="2012-03" db="EMBL/GenBank/DDBJ databases">
        <title>The Genome Sequence of Bartonella vinsonii subsp. arupensis str. Pm136co.</title>
        <authorList>
            <consortium name="The Broad Institute Genome Sequencing Platform"/>
            <consortium name="The Broad Institute Genome Sequencing Center for Infectious Disease"/>
            <person name="Feldgarden M."/>
            <person name="Kirby J."/>
            <person name="Kosoy M."/>
            <person name="Birtles R."/>
            <person name="Probert W.S."/>
            <person name="Chiaraviglio L."/>
            <person name="Young S.K."/>
            <person name="Zeng Q."/>
            <person name="Gargeya S."/>
            <person name="Fitzgerald M."/>
            <person name="Haas B."/>
            <person name="Abouelleil A."/>
            <person name="Alvarado L."/>
            <person name="Arachchi H.M."/>
            <person name="Berlin A."/>
            <person name="Chapman S.B."/>
            <person name="Gearin G."/>
            <person name="Goldberg J."/>
            <person name="Griggs A."/>
            <person name="Gujja S."/>
            <person name="Hansen M."/>
            <person name="Heiman D."/>
            <person name="Howarth C."/>
            <person name="Larimer J."/>
            <person name="Lui A."/>
            <person name="MacDonald P.J.P."/>
            <person name="McCowen C."/>
            <person name="Montmayeur A."/>
            <person name="Murphy C."/>
            <person name="Neiman D."/>
            <person name="Pearson M."/>
            <person name="Priest M."/>
            <person name="Roberts A."/>
            <person name="Saif S."/>
            <person name="Shea T."/>
            <person name="Sisk P."/>
            <person name="Stolte C."/>
            <person name="Sykes S."/>
            <person name="Wortman J."/>
            <person name="Nusbaum C."/>
            <person name="Birren B."/>
        </authorList>
    </citation>
    <scope>NUCLEOTIDE SEQUENCE [LARGE SCALE GENOMIC DNA]</scope>
    <source>
        <strain evidence="2 3">Pm136co</strain>
    </source>
</reference>
<evidence type="ECO:0000259" key="1">
    <source>
        <dbReference type="PROSITE" id="PS51208"/>
    </source>
</evidence>
<dbReference type="InterPro" id="IPR012332">
    <property type="entry name" value="Autotransporter_pectin_lyase_C"/>
</dbReference>
<evidence type="ECO:0000313" key="3">
    <source>
        <dbReference type="Proteomes" id="UP000008948"/>
    </source>
</evidence>
<dbReference type="Gene3D" id="2.40.128.130">
    <property type="entry name" value="Autotransporter beta-domain"/>
    <property type="match status" value="1"/>
</dbReference>
<organism evidence="2 3">
    <name type="scientific">Bartonella vinsonii subsp. arupensis Pm136co</name>
    <dbReference type="NCBI Taxonomy" id="1094561"/>
    <lineage>
        <taxon>Bacteria</taxon>
        <taxon>Pseudomonadati</taxon>
        <taxon>Pseudomonadota</taxon>
        <taxon>Alphaproteobacteria</taxon>
        <taxon>Hyphomicrobiales</taxon>
        <taxon>Bartonellaceae</taxon>
        <taxon>Bartonella</taxon>
    </lineage>
</organism>